<comment type="caution">
    <text evidence="2">The sequence shown here is derived from an EMBL/GenBank/DDBJ whole genome shotgun (WGS) entry which is preliminary data.</text>
</comment>
<gene>
    <name evidence="2" type="ORF">P9H32_12790</name>
</gene>
<feature type="transmembrane region" description="Helical" evidence="1">
    <location>
        <begin position="96"/>
        <end position="120"/>
    </location>
</feature>
<keyword evidence="1" id="KW-0472">Membrane</keyword>
<protein>
    <submittedName>
        <fullName evidence="2">DUF4386 domain-containing protein</fullName>
    </submittedName>
</protein>
<proteinExistence type="predicted"/>
<keyword evidence="1" id="KW-0812">Transmembrane</keyword>
<sequence length="244" mass="26474">MQENANSIRLAPMARLAGLLYLVIIVCGIFAEAGVRMRLIEFGDPTLTAANIRASDMLFRAGFAADTIMLFCDVAIAILFYTLLKSTGKTLALTATAFRLVQAAILGAGLLHCLGALLLLDESGYGSLFAEQQSQALALLLLDLHGHGYDLGLLFFAVSNFILGYLLIKSRLFPAFLGYGLQAAAAVYLVGGYIRFLLPDFLPFVQVFYVIPLIAELSFGLWLFIRGVGTPSAESRQIPGRPRF</sequence>
<organism evidence="2 3">
    <name type="scientific">Pontiella agarivorans</name>
    <dbReference type="NCBI Taxonomy" id="3038953"/>
    <lineage>
        <taxon>Bacteria</taxon>
        <taxon>Pseudomonadati</taxon>
        <taxon>Kiritimatiellota</taxon>
        <taxon>Kiritimatiellia</taxon>
        <taxon>Kiritimatiellales</taxon>
        <taxon>Pontiellaceae</taxon>
        <taxon>Pontiella</taxon>
    </lineage>
</organism>
<accession>A0ABU5MZ71</accession>
<evidence type="ECO:0000313" key="2">
    <source>
        <dbReference type="EMBL" id="MDZ8119502.1"/>
    </source>
</evidence>
<feature type="transmembrane region" description="Helical" evidence="1">
    <location>
        <begin position="63"/>
        <end position="84"/>
    </location>
</feature>
<feature type="transmembrane region" description="Helical" evidence="1">
    <location>
        <begin position="12"/>
        <end position="31"/>
    </location>
</feature>
<dbReference type="InterPro" id="IPR025495">
    <property type="entry name" value="DUF4386"/>
</dbReference>
<dbReference type="Pfam" id="PF14329">
    <property type="entry name" value="DUF4386"/>
    <property type="match status" value="1"/>
</dbReference>
<dbReference type="RefSeq" id="WP_322609284.1">
    <property type="nucleotide sequence ID" value="NZ_JARVCO010000010.1"/>
</dbReference>
<evidence type="ECO:0000256" key="1">
    <source>
        <dbReference type="SAM" id="Phobius"/>
    </source>
</evidence>
<evidence type="ECO:0000313" key="3">
    <source>
        <dbReference type="Proteomes" id="UP001290861"/>
    </source>
</evidence>
<dbReference type="EMBL" id="JARVCO010000010">
    <property type="protein sequence ID" value="MDZ8119502.1"/>
    <property type="molecule type" value="Genomic_DNA"/>
</dbReference>
<keyword evidence="1" id="KW-1133">Transmembrane helix</keyword>
<feature type="transmembrane region" description="Helical" evidence="1">
    <location>
        <begin position="204"/>
        <end position="225"/>
    </location>
</feature>
<name>A0ABU5MZ71_9BACT</name>
<feature type="transmembrane region" description="Helical" evidence="1">
    <location>
        <begin position="175"/>
        <end position="198"/>
    </location>
</feature>
<reference evidence="2 3" key="1">
    <citation type="journal article" date="2024" name="Appl. Environ. Microbiol.">
        <title>Pontiella agarivorans sp. nov., a novel marine anaerobic bacterium capable of degrading macroalgal polysaccharides and fixing nitrogen.</title>
        <authorList>
            <person name="Liu N."/>
            <person name="Kivenson V."/>
            <person name="Peng X."/>
            <person name="Cui Z."/>
            <person name="Lankiewicz T.S."/>
            <person name="Gosselin K.M."/>
            <person name="English C.J."/>
            <person name="Blair E.M."/>
            <person name="O'Malley M.A."/>
            <person name="Valentine D.L."/>
        </authorList>
    </citation>
    <scope>NUCLEOTIDE SEQUENCE [LARGE SCALE GENOMIC DNA]</scope>
    <source>
        <strain evidence="2 3">NLcol2</strain>
    </source>
</reference>
<keyword evidence="3" id="KW-1185">Reference proteome</keyword>
<dbReference type="Proteomes" id="UP001290861">
    <property type="component" value="Unassembled WGS sequence"/>
</dbReference>
<feature type="transmembrane region" description="Helical" evidence="1">
    <location>
        <begin position="151"/>
        <end position="168"/>
    </location>
</feature>